<keyword evidence="2" id="KW-1185">Reference proteome</keyword>
<dbReference type="PANTHER" id="PTHR39169">
    <property type="match status" value="1"/>
</dbReference>
<evidence type="ECO:0000313" key="2">
    <source>
        <dbReference type="Proteomes" id="UP001357223"/>
    </source>
</evidence>
<keyword evidence="1" id="KW-0503">Monooxygenase</keyword>
<dbReference type="InterPro" id="IPR014910">
    <property type="entry name" value="YdhR"/>
</dbReference>
<dbReference type="SUPFAM" id="SSF54909">
    <property type="entry name" value="Dimeric alpha+beta barrel"/>
    <property type="match status" value="1"/>
</dbReference>
<dbReference type="NCBIfam" id="NF008333">
    <property type="entry name" value="PRK11118.1"/>
    <property type="match status" value="1"/>
</dbReference>
<protein>
    <submittedName>
        <fullName evidence="1">Monooxygenase</fullName>
    </submittedName>
</protein>
<dbReference type="RefSeq" id="WP_338448688.1">
    <property type="nucleotide sequence ID" value="NZ_CP137640.1"/>
</dbReference>
<evidence type="ECO:0000313" key="1">
    <source>
        <dbReference type="EMBL" id="WVX79757.1"/>
    </source>
</evidence>
<name>A0ABZ2C823_9BACI</name>
<accession>A0ABZ2C823</accession>
<dbReference type="EMBL" id="CP137640">
    <property type="protein sequence ID" value="WVX79757.1"/>
    <property type="molecule type" value="Genomic_DNA"/>
</dbReference>
<reference evidence="1 2" key="1">
    <citation type="submission" date="2023-10" db="EMBL/GenBank/DDBJ databases">
        <title>Niallia locisalis sp.nov. isolated from a salt pond sample.</title>
        <authorList>
            <person name="Li X.-J."/>
            <person name="Dong L."/>
        </authorList>
    </citation>
    <scope>NUCLEOTIDE SEQUENCE [LARGE SCALE GENOMIC DNA]</scope>
    <source>
        <strain evidence="1 2">DSM 29761</strain>
    </source>
</reference>
<dbReference type="Gene3D" id="3.30.70.100">
    <property type="match status" value="1"/>
</dbReference>
<dbReference type="Proteomes" id="UP001357223">
    <property type="component" value="Chromosome"/>
</dbReference>
<dbReference type="Pfam" id="PF08803">
    <property type="entry name" value="ydhR"/>
    <property type="match status" value="1"/>
</dbReference>
<dbReference type="InterPro" id="IPR011008">
    <property type="entry name" value="Dimeric_a/b-barrel"/>
</dbReference>
<sequence length="101" mass="11373">MAYLLQVDFKMEGPFGDEMAEAFSDLAESINEEKGFIWKIWTENPDTKEAGGIYLFETKETAEKYIDMHSKRLAGFGITDVNANIFAINSKLTEITNGPVQ</sequence>
<dbReference type="GO" id="GO:0004497">
    <property type="term" value="F:monooxygenase activity"/>
    <property type="evidence" value="ECO:0007669"/>
    <property type="project" value="UniProtKB-KW"/>
</dbReference>
<proteinExistence type="predicted"/>
<keyword evidence="1" id="KW-0560">Oxidoreductase</keyword>
<gene>
    <name evidence="1" type="ORF">R4Z09_21065</name>
</gene>
<dbReference type="PANTHER" id="PTHR39169:SF1">
    <property type="entry name" value="MONOOXYGENASE YDHR-RELATED"/>
    <property type="match status" value="1"/>
</dbReference>
<organism evidence="1 2">
    <name type="scientific">Niallia oryzisoli</name>
    <dbReference type="NCBI Taxonomy" id="1737571"/>
    <lineage>
        <taxon>Bacteria</taxon>
        <taxon>Bacillati</taxon>
        <taxon>Bacillota</taxon>
        <taxon>Bacilli</taxon>
        <taxon>Bacillales</taxon>
        <taxon>Bacillaceae</taxon>
        <taxon>Niallia</taxon>
    </lineage>
</organism>